<organism evidence="1 2">
    <name type="scientific">Klebsiella phage vB_Kpn_IME260</name>
    <dbReference type="NCBI Taxonomy" id="1912318"/>
    <lineage>
        <taxon>Viruses</taxon>
        <taxon>Duplodnaviria</taxon>
        <taxon>Heunggongvirae</taxon>
        <taxon>Uroviricota</taxon>
        <taxon>Caudoviricetes</taxon>
        <taxon>Demerecviridae</taxon>
        <taxon>Sugarlandvirus</taxon>
        <taxon>Sugarlandvirus IME260</taxon>
    </lineage>
</organism>
<keyword evidence="2" id="KW-1185">Reference proteome</keyword>
<dbReference type="EMBL" id="KX845404">
    <property type="protein sequence ID" value="APT41130.1"/>
    <property type="molecule type" value="Genomic_DNA"/>
</dbReference>
<sequence>MKIHKTDEKRIYFMMDSGAYGSISREDVVKLLRCRNHLWKDKVDPRTSECLSEKAEQLRKEEMRNYMEFL</sequence>
<protein>
    <submittedName>
        <fullName evidence="1">Uncharacterized protein</fullName>
    </submittedName>
</protein>
<dbReference type="KEGG" id="vg:40073097"/>
<evidence type="ECO:0000313" key="2">
    <source>
        <dbReference type="Proteomes" id="UP000225617"/>
    </source>
</evidence>
<dbReference type="GeneID" id="40073097"/>
<evidence type="ECO:0000313" key="1">
    <source>
        <dbReference type="EMBL" id="APT41130.1"/>
    </source>
</evidence>
<dbReference type="OrthoDB" id="28282at10239"/>
<reference evidence="1" key="1">
    <citation type="submission" date="2017-01" db="EMBL/GenBank/DDBJ databases">
        <title>Complete Genome Sequence of two Novel Multi-drug resistant Klebsiella pneumoniae Phage vB_Kpn_IME260.</title>
        <authorList>
            <person name="Xing S."/>
            <person name="Pan X."/>
            <person name="Sun Q."/>
            <person name="Pei G."/>
            <person name="Mi Z."/>
            <person name="An X."/>
            <person name="Tong Y."/>
        </authorList>
    </citation>
    <scope>NUCLEOTIDE SEQUENCE [LARGE SCALE GENOMIC DNA]</scope>
</reference>
<dbReference type="RefSeq" id="YP_009597466.1">
    <property type="nucleotide sequence ID" value="NC_041899.1"/>
</dbReference>
<accession>A0A1L6Z551</accession>
<dbReference type="Proteomes" id="UP000225617">
    <property type="component" value="Segment"/>
</dbReference>
<name>A0A1L6Z551_9CAUD</name>
<proteinExistence type="predicted"/>